<proteinExistence type="predicted"/>
<organism evidence="3 4">
    <name type="scientific">Thalassospira profundimaris</name>
    <dbReference type="NCBI Taxonomy" id="502049"/>
    <lineage>
        <taxon>Bacteria</taxon>
        <taxon>Pseudomonadati</taxon>
        <taxon>Pseudomonadota</taxon>
        <taxon>Alphaproteobacteria</taxon>
        <taxon>Rhodospirillales</taxon>
        <taxon>Thalassospiraceae</taxon>
        <taxon>Thalassospira</taxon>
    </lineage>
</organism>
<reference evidence="3 4" key="1">
    <citation type="submission" date="2014-07" db="EMBL/GenBank/DDBJ databases">
        <title>Draft genome sequence of Thalassospira profundimaris S25-3-2.</title>
        <authorList>
            <person name="Lai Q."/>
            <person name="Shao Z."/>
        </authorList>
    </citation>
    <scope>NUCLEOTIDE SEQUENCE [LARGE SCALE GENOMIC DNA]</scope>
    <source>
        <strain evidence="3 4">S25-3-2</strain>
    </source>
</reference>
<dbReference type="EMBL" id="JPWH01000001">
    <property type="protein sequence ID" value="RCK53939.1"/>
    <property type="molecule type" value="Genomic_DNA"/>
</dbReference>
<dbReference type="Gene3D" id="3.30.70.100">
    <property type="match status" value="1"/>
</dbReference>
<dbReference type="RefSeq" id="WP_181847306.1">
    <property type="nucleotide sequence ID" value="NZ_JPWH01000001.1"/>
</dbReference>
<dbReference type="Pfam" id="PF07876">
    <property type="entry name" value="Dabb"/>
    <property type="match status" value="1"/>
</dbReference>
<dbReference type="InterPro" id="IPR011008">
    <property type="entry name" value="Dimeric_a/b-barrel"/>
</dbReference>
<name>A0A367XKI5_9PROT</name>
<comment type="caution">
    <text evidence="3">The sequence shown here is derived from an EMBL/GenBank/DDBJ whole genome shotgun (WGS) entry which is preliminary data.</text>
</comment>
<dbReference type="PROSITE" id="PS51502">
    <property type="entry name" value="S_R_A_B_BARREL"/>
    <property type="match status" value="1"/>
</dbReference>
<dbReference type="AlphaFoldDB" id="A0A367XKI5"/>
<evidence type="ECO:0000313" key="3">
    <source>
        <dbReference type="EMBL" id="RCK53939.1"/>
    </source>
</evidence>
<dbReference type="SUPFAM" id="SSF54909">
    <property type="entry name" value="Dimeric alpha+beta barrel"/>
    <property type="match status" value="1"/>
</dbReference>
<protein>
    <recommendedName>
        <fullName evidence="2">Stress-response A/B barrel domain-containing protein</fullName>
    </recommendedName>
</protein>
<dbReference type="SMART" id="SM00886">
    <property type="entry name" value="Dabb"/>
    <property type="match status" value="1"/>
</dbReference>
<evidence type="ECO:0000256" key="1">
    <source>
        <dbReference type="SAM" id="MobiDB-lite"/>
    </source>
</evidence>
<dbReference type="Proteomes" id="UP000252517">
    <property type="component" value="Unassembled WGS sequence"/>
</dbReference>
<dbReference type="InterPro" id="IPR013097">
    <property type="entry name" value="Dabb"/>
</dbReference>
<sequence length="124" mass="13471">MIRHIVLVQVPYHADPAERDKVFAALKEIALETPGMLAFSVGRNLEKDGLHQGFTHALTIDFVNIAAKNDYLSSLDQNNAGNRLTKLAEGGLGGILVMNMELDPVGPDEPAGPERPRKLQASWG</sequence>
<evidence type="ECO:0000259" key="2">
    <source>
        <dbReference type="PROSITE" id="PS51502"/>
    </source>
</evidence>
<feature type="domain" description="Stress-response A/B barrel" evidence="2">
    <location>
        <begin position="2"/>
        <end position="100"/>
    </location>
</feature>
<gene>
    <name evidence="3" type="ORF">TH25_00790</name>
</gene>
<feature type="region of interest" description="Disordered" evidence="1">
    <location>
        <begin position="103"/>
        <end position="124"/>
    </location>
</feature>
<evidence type="ECO:0000313" key="4">
    <source>
        <dbReference type="Proteomes" id="UP000252517"/>
    </source>
</evidence>
<accession>A0A367XKI5</accession>